<evidence type="ECO:0000313" key="2">
    <source>
        <dbReference type="Proteomes" id="UP000002724"/>
    </source>
</evidence>
<dbReference type="Proteomes" id="UP000002724">
    <property type="component" value="Chromosome"/>
</dbReference>
<proteinExistence type="predicted"/>
<sequence length="57" mass="5960" precursor="true">MVPPSFSAAAAGATEVACADESNAGIGDVATVSVEMAEMKFITPFVFFIIDRIFAMN</sequence>
<dbReference type="AlphaFoldDB" id="B4SH20"/>
<reference evidence="1 2" key="1">
    <citation type="submission" date="2008-06" db="EMBL/GenBank/DDBJ databases">
        <title>Complete sequence of Pelodictyon phaeoclathratiforme BU-1.</title>
        <authorList>
            <consortium name="US DOE Joint Genome Institute"/>
            <person name="Lucas S."/>
            <person name="Copeland A."/>
            <person name="Lapidus A."/>
            <person name="Glavina del Rio T."/>
            <person name="Dalin E."/>
            <person name="Tice H."/>
            <person name="Bruce D."/>
            <person name="Goodwin L."/>
            <person name="Pitluck S."/>
            <person name="Schmutz J."/>
            <person name="Larimer F."/>
            <person name="Land M."/>
            <person name="Hauser L."/>
            <person name="Kyrpides N."/>
            <person name="Mikhailova N."/>
            <person name="Liu Z."/>
            <person name="Li T."/>
            <person name="Zhao F."/>
            <person name="Overmann J."/>
            <person name="Bryant D.A."/>
            <person name="Richardson P."/>
        </authorList>
    </citation>
    <scope>NUCLEOTIDE SEQUENCE [LARGE SCALE GENOMIC DNA]</scope>
    <source>
        <strain evidence="2">DSM 5477 / BU-1</strain>
    </source>
</reference>
<organism evidence="1 2">
    <name type="scientific">Pelodictyon phaeoclathratiforme (strain DSM 5477 / BU-1)</name>
    <dbReference type="NCBI Taxonomy" id="324925"/>
    <lineage>
        <taxon>Bacteria</taxon>
        <taxon>Pseudomonadati</taxon>
        <taxon>Chlorobiota</taxon>
        <taxon>Chlorobiia</taxon>
        <taxon>Chlorobiales</taxon>
        <taxon>Chlorobiaceae</taxon>
        <taxon>Chlorobium/Pelodictyon group</taxon>
        <taxon>Pelodictyon</taxon>
    </lineage>
</organism>
<dbReference type="KEGG" id="pph:Ppha_2862"/>
<gene>
    <name evidence="1" type="ordered locus">Ppha_2862</name>
</gene>
<protein>
    <submittedName>
        <fullName evidence="1">Uncharacterized protein</fullName>
    </submittedName>
</protein>
<dbReference type="RefSeq" id="WP_012509476.1">
    <property type="nucleotide sequence ID" value="NC_011060.1"/>
</dbReference>
<dbReference type="STRING" id="324925.Ppha_2862"/>
<evidence type="ECO:0000313" key="1">
    <source>
        <dbReference type="EMBL" id="ACF45008.1"/>
    </source>
</evidence>
<dbReference type="EMBL" id="CP001110">
    <property type="protein sequence ID" value="ACF45008.1"/>
    <property type="molecule type" value="Genomic_DNA"/>
</dbReference>
<name>B4SH20_PELPB</name>
<keyword evidence="2" id="KW-1185">Reference proteome</keyword>
<dbReference type="HOGENOM" id="CLU_2992653_0_0_10"/>
<accession>B4SH20</accession>